<evidence type="ECO:0000256" key="2">
    <source>
        <dbReference type="ARBA" id="ARBA00006190"/>
    </source>
</evidence>
<dbReference type="PANTHER" id="PTHR22761:SF10">
    <property type="entry name" value="GH13992P"/>
    <property type="match status" value="1"/>
</dbReference>
<evidence type="ECO:0000256" key="5">
    <source>
        <dbReference type="ARBA" id="ARBA00042586"/>
    </source>
</evidence>
<dbReference type="Gene3D" id="1.10.287.1060">
    <property type="entry name" value="ESAT-6-like"/>
    <property type="match status" value="1"/>
</dbReference>
<dbReference type="RefSeq" id="XP_070915763.1">
    <property type="nucleotide sequence ID" value="XM_071059662.1"/>
</dbReference>
<evidence type="ECO:0000313" key="8">
    <source>
        <dbReference type="Proteomes" id="UP001628179"/>
    </source>
</evidence>
<evidence type="ECO:0000256" key="4">
    <source>
        <dbReference type="ARBA" id="ARBA00040017"/>
    </source>
</evidence>
<dbReference type="EMBL" id="BAAFSV010000002">
    <property type="protein sequence ID" value="GAB1314032.1"/>
    <property type="molecule type" value="Genomic_DNA"/>
</dbReference>
<name>A0ABQ0G8D9_9PEZI</name>
<keyword evidence="8" id="KW-1185">Reference proteome</keyword>
<protein>
    <recommendedName>
        <fullName evidence="4">Vacuolar-sorting protein SNF7</fullName>
    </recommendedName>
    <alternativeName>
        <fullName evidence="5">Vacuolar protein-sorting-associated protein 32</fullName>
    </alternativeName>
</protein>
<dbReference type="PANTHER" id="PTHR22761">
    <property type="entry name" value="CHARGED MULTIVESICULAR BODY PROTEIN"/>
    <property type="match status" value="1"/>
</dbReference>
<accession>A0ABQ0G8D9</accession>
<feature type="compositionally biased region" description="Basic and acidic residues" evidence="6">
    <location>
        <begin position="209"/>
        <end position="219"/>
    </location>
</feature>
<gene>
    <name evidence="7" type="primary">SNF7</name>
    <name evidence="7" type="ORF">MFIFM68171_04242</name>
</gene>
<evidence type="ECO:0000256" key="1">
    <source>
        <dbReference type="ARBA" id="ARBA00004177"/>
    </source>
</evidence>
<proteinExistence type="inferred from homology"/>
<comment type="caution">
    <text evidence="7">The sequence shown here is derived from an EMBL/GenBank/DDBJ whole genome shotgun (WGS) entry which is preliminary data.</text>
</comment>
<reference evidence="7 8" key="1">
    <citation type="submission" date="2024-09" db="EMBL/GenBank/DDBJ databases">
        <title>Itraconazole resistance in Madurella fahalii resulting from another homologue of gene encoding cytochrome P450 14-alpha sterol demethylase (CYP51).</title>
        <authorList>
            <person name="Yoshioka I."/>
            <person name="Fahal A.H."/>
            <person name="Kaneko S."/>
            <person name="Yaguchi T."/>
        </authorList>
    </citation>
    <scope>NUCLEOTIDE SEQUENCE [LARGE SCALE GENOMIC DNA]</scope>
    <source>
        <strain evidence="7 8">IFM 68171</strain>
    </source>
</reference>
<comment type="similarity">
    <text evidence="2">Belongs to the SNF7 family.</text>
</comment>
<evidence type="ECO:0000313" key="7">
    <source>
        <dbReference type="EMBL" id="GAB1314032.1"/>
    </source>
</evidence>
<keyword evidence="3" id="KW-0967">Endosome</keyword>
<sequence length="219" mass="24533">MSGILGWFGGGAAQKQRDSPKNVIIDLRSKLEMLEKREKYLQTQIDAQVEIAKNNVTSNKKAAMAALKRKKLHEHNLEQTLNHIGAIEQQISAIEAANINQEAYIAMERAKVAMKQIHGKLTPGKVDETMDQLQEYNRINMEIGEAMSAIAIGEQPDEEELIQELEELQQQELDDKMRNDTVPVLLPTVANGEIKGKATAAEEDDEEAELRKLQAEMAM</sequence>
<dbReference type="InterPro" id="IPR005024">
    <property type="entry name" value="Snf7_fam"/>
</dbReference>
<comment type="subcellular location">
    <subcellularLocation>
        <location evidence="1">Endosome</location>
    </subcellularLocation>
</comment>
<dbReference type="Proteomes" id="UP001628179">
    <property type="component" value="Unassembled WGS sequence"/>
</dbReference>
<organism evidence="7 8">
    <name type="scientific">Madurella fahalii</name>
    <dbReference type="NCBI Taxonomy" id="1157608"/>
    <lineage>
        <taxon>Eukaryota</taxon>
        <taxon>Fungi</taxon>
        <taxon>Dikarya</taxon>
        <taxon>Ascomycota</taxon>
        <taxon>Pezizomycotina</taxon>
        <taxon>Sordariomycetes</taxon>
        <taxon>Sordariomycetidae</taxon>
        <taxon>Sordariales</taxon>
        <taxon>Sordariales incertae sedis</taxon>
        <taxon>Madurella</taxon>
    </lineage>
</organism>
<dbReference type="GeneID" id="98174985"/>
<evidence type="ECO:0000256" key="6">
    <source>
        <dbReference type="SAM" id="MobiDB-lite"/>
    </source>
</evidence>
<dbReference type="Pfam" id="PF03357">
    <property type="entry name" value="Snf7"/>
    <property type="match status" value="1"/>
</dbReference>
<feature type="region of interest" description="Disordered" evidence="6">
    <location>
        <begin position="197"/>
        <end position="219"/>
    </location>
</feature>
<evidence type="ECO:0000256" key="3">
    <source>
        <dbReference type="ARBA" id="ARBA00022753"/>
    </source>
</evidence>